<reference evidence="1 2" key="1">
    <citation type="journal article" date="2008" name="Proc. Natl. Acad. Sci. U.S.A.">
        <title>The genome of Cyanothece 51142, a unicellular diazotrophic cyanobacterium important in the marine nitrogen cycle.</title>
        <authorList>
            <person name="Welsh E.A."/>
            <person name="Liberton M."/>
            <person name="Stoeckel J."/>
            <person name="Loh T."/>
            <person name="Elvitigala T."/>
            <person name="Wang C."/>
            <person name="Wollam A."/>
            <person name="Fulton R.S."/>
            <person name="Clifton S.W."/>
            <person name="Jacobs J.M."/>
            <person name="Aurora R."/>
            <person name="Ghosh B.K."/>
            <person name="Sherman L.A."/>
            <person name="Smith R.D."/>
            <person name="Wilson R.K."/>
            <person name="Pakrasi H.B."/>
        </authorList>
    </citation>
    <scope>NUCLEOTIDE SEQUENCE [LARGE SCALE GENOMIC DNA]</scope>
    <source>
        <strain evidence="2">ATCC 51142 / BH68</strain>
    </source>
</reference>
<sequence length="36" mass="3895">MIGSVILTKKLRVFTYGEPLGLSVTPVSPIICYNLA</sequence>
<dbReference type="AlphaFoldDB" id="B1WYA5"/>
<name>B1WYA5_CROS5</name>
<proteinExistence type="predicted"/>
<dbReference type="HOGENOM" id="CLU_3355707_0_0_3"/>
<accession>B1WYA5</accession>
<dbReference type="EMBL" id="CP000806">
    <property type="protein sequence ID" value="ACB52689.1"/>
    <property type="molecule type" value="Genomic_DNA"/>
</dbReference>
<gene>
    <name evidence="1" type="ordered locus">cce_3341</name>
</gene>
<protein>
    <submittedName>
        <fullName evidence="1">Uncharacterized protein</fullName>
    </submittedName>
</protein>
<evidence type="ECO:0000313" key="1">
    <source>
        <dbReference type="EMBL" id="ACB52689.1"/>
    </source>
</evidence>
<organism evidence="1 2">
    <name type="scientific">Crocosphaera subtropica (strain ATCC 51142 / BH68)</name>
    <name type="common">Cyanothece sp. (strain ATCC 51142)</name>
    <dbReference type="NCBI Taxonomy" id="43989"/>
    <lineage>
        <taxon>Bacteria</taxon>
        <taxon>Bacillati</taxon>
        <taxon>Cyanobacteriota</taxon>
        <taxon>Cyanophyceae</taxon>
        <taxon>Oscillatoriophycideae</taxon>
        <taxon>Chroococcales</taxon>
        <taxon>Aphanothecaceae</taxon>
        <taxon>Crocosphaera</taxon>
        <taxon>Crocosphaera subtropica</taxon>
    </lineage>
</organism>
<dbReference type="Proteomes" id="UP000001203">
    <property type="component" value="Chromosome circular"/>
</dbReference>
<keyword evidence="2" id="KW-1185">Reference proteome</keyword>
<evidence type="ECO:0000313" key="2">
    <source>
        <dbReference type="Proteomes" id="UP000001203"/>
    </source>
</evidence>
<dbReference type="KEGG" id="cyt:cce_3341"/>